<keyword evidence="4 7" id="KW-0812">Transmembrane</keyword>
<feature type="domain" description="ABC transmembrane type-1" evidence="8">
    <location>
        <begin position="85"/>
        <end position="274"/>
    </location>
</feature>
<evidence type="ECO:0000313" key="9">
    <source>
        <dbReference type="EMBL" id="SEE89228.1"/>
    </source>
</evidence>
<comment type="subcellular location">
    <subcellularLocation>
        <location evidence="1 7">Cell membrane</location>
        <topology evidence="1 7">Multi-pass membrane protein</topology>
    </subcellularLocation>
</comment>
<keyword evidence="2 7" id="KW-0813">Transport</keyword>
<evidence type="ECO:0000256" key="4">
    <source>
        <dbReference type="ARBA" id="ARBA00022692"/>
    </source>
</evidence>
<sequence>MTFAKMSEAKRANSGSSVRRRPPALTHIALGFWLVVSFVPLLWALSGSFKPLEDIFITPPQIVPSNPTVENYSELLTRAPFARWFITSALVASSTAAVSTFLAALAGFGFAKYRFPGERVLFNIVLSALMVPFAIILVPLFVEITRLGLANSYFTYAIPFLLPAFGVFMMRQFILGVPSEVIESARVDGAREFRIFITVVLPLIRPAIGALFVWFFLAVYNDFLWPATFVSDSSMYTLPLGLNSLRTAFSTEYGLVLAGTMLAALPTILIFISLRRQLIDGLAAGAVKG</sequence>
<comment type="similarity">
    <text evidence="7">Belongs to the binding-protein-dependent transport system permease family.</text>
</comment>
<feature type="transmembrane region" description="Helical" evidence="7">
    <location>
        <begin position="120"/>
        <end position="141"/>
    </location>
</feature>
<keyword evidence="5 7" id="KW-1133">Transmembrane helix</keyword>
<dbReference type="SUPFAM" id="SSF161098">
    <property type="entry name" value="MetI-like"/>
    <property type="match status" value="1"/>
</dbReference>
<feature type="transmembrane region" description="Helical" evidence="7">
    <location>
        <begin position="253"/>
        <end position="274"/>
    </location>
</feature>
<proteinExistence type="inferred from homology"/>
<evidence type="ECO:0000256" key="5">
    <source>
        <dbReference type="ARBA" id="ARBA00022989"/>
    </source>
</evidence>
<keyword evidence="3" id="KW-1003">Cell membrane</keyword>
<dbReference type="GO" id="GO:0055085">
    <property type="term" value="P:transmembrane transport"/>
    <property type="evidence" value="ECO:0007669"/>
    <property type="project" value="InterPro"/>
</dbReference>
<protein>
    <submittedName>
        <fullName evidence="9">Carbohydrate ABC transporter membrane protein 2, CUT1 family</fullName>
    </submittedName>
</protein>
<organism evidence="9 10">
    <name type="scientific">Ruania alba</name>
    <dbReference type="NCBI Taxonomy" id="648782"/>
    <lineage>
        <taxon>Bacteria</taxon>
        <taxon>Bacillati</taxon>
        <taxon>Actinomycetota</taxon>
        <taxon>Actinomycetes</taxon>
        <taxon>Micrococcales</taxon>
        <taxon>Ruaniaceae</taxon>
        <taxon>Ruania</taxon>
    </lineage>
</organism>
<dbReference type="PANTHER" id="PTHR43744:SF12">
    <property type="entry name" value="ABC TRANSPORTER PERMEASE PROTEIN MG189-RELATED"/>
    <property type="match status" value="1"/>
</dbReference>
<dbReference type="AlphaFoldDB" id="A0A1H5MLF0"/>
<dbReference type="OrthoDB" id="2063054at2"/>
<accession>A0A1H5MLF0</accession>
<dbReference type="CDD" id="cd06261">
    <property type="entry name" value="TM_PBP2"/>
    <property type="match status" value="1"/>
</dbReference>
<dbReference type="InterPro" id="IPR000515">
    <property type="entry name" value="MetI-like"/>
</dbReference>
<dbReference type="STRING" id="648782.SAMN04488554_3425"/>
<feature type="transmembrane region" description="Helical" evidence="7">
    <location>
        <begin position="153"/>
        <end position="174"/>
    </location>
</feature>
<dbReference type="EMBL" id="FNTX01000002">
    <property type="protein sequence ID" value="SEE89228.1"/>
    <property type="molecule type" value="Genomic_DNA"/>
</dbReference>
<feature type="transmembrane region" description="Helical" evidence="7">
    <location>
        <begin position="24"/>
        <end position="45"/>
    </location>
</feature>
<evidence type="ECO:0000256" key="1">
    <source>
        <dbReference type="ARBA" id="ARBA00004651"/>
    </source>
</evidence>
<dbReference type="Proteomes" id="UP000199220">
    <property type="component" value="Unassembled WGS sequence"/>
</dbReference>
<dbReference type="Pfam" id="PF00528">
    <property type="entry name" value="BPD_transp_1"/>
    <property type="match status" value="1"/>
</dbReference>
<gene>
    <name evidence="9" type="ORF">SAMN04488554_3425</name>
</gene>
<dbReference type="PROSITE" id="PS50928">
    <property type="entry name" value="ABC_TM1"/>
    <property type="match status" value="1"/>
</dbReference>
<reference evidence="10" key="1">
    <citation type="submission" date="2016-10" db="EMBL/GenBank/DDBJ databases">
        <authorList>
            <person name="Varghese N."/>
            <person name="Submissions S."/>
        </authorList>
    </citation>
    <scope>NUCLEOTIDE SEQUENCE [LARGE SCALE GENOMIC DNA]</scope>
    <source>
        <strain evidence="10">DSM 21368</strain>
    </source>
</reference>
<dbReference type="PANTHER" id="PTHR43744">
    <property type="entry name" value="ABC TRANSPORTER PERMEASE PROTEIN MG189-RELATED-RELATED"/>
    <property type="match status" value="1"/>
</dbReference>
<keyword evidence="6 7" id="KW-0472">Membrane</keyword>
<dbReference type="GO" id="GO:0005886">
    <property type="term" value="C:plasma membrane"/>
    <property type="evidence" value="ECO:0007669"/>
    <property type="project" value="UniProtKB-SubCell"/>
</dbReference>
<evidence type="ECO:0000256" key="7">
    <source>
        <dbReference type="RuleBase" id="RU363032"/>
    </source>
</evidence>
<evidence type="ECO:0000259" key="8">
    <source>
        <dbReference type="PROSITE" id="PS50928"/>
    </source>
</evidence>
<keyword evidence="10" id="KW-1185">Reference proteome</keyword>
<feature type="transmembrane region" description="Helical" evidence="7">
    <location>
        <begin position="195"/>
        <end position="217"/>
    </location>
</feature>
<dbReference type="InterPro" id="IPR035906">
    <property type="entry name" value="MetI-like_sf"/>
</dbReference>
<evidence type="ECO:0000256" key="6">
    <source>
        <dbReference type="ARBA" id="ARBA00023136"/>
    </source>
</evidence>
<name>A0A1H5MLF0_9MICO</name>
<dbReference type="RefSeq" id="WP_089774217.1">
    <property type="nucleotide sequence ID" value="NZ_FNTX01000002.1"/>
</dbReference>
<evidence type="ECO:0000256" key="2">
    <source>
        <dbReference type="ARBA" id="ARBA00022448"/>
    </source>
</evidence>
<evidence type="ECO:0000256" key="3">
    <source>
        <dbReference type="ARBA" id="ARBA00022475"/>
    </source>
</evidence>
<feature type="transmembrane region" description="Helical" evidence="7">
    <location>
        <begin position="84"/>
        <end position="108"/>
    </location>
</feature>
<evidence type="ECO:0000313" key="10">
    <source>
        <dbReference type="Proteomes" id="UP000199220"/>
    </source>
</evidence>
<dbReference type="Gene3D" id="1.10.3720.10">
    <property type="entry name" value="MetI-like"/>
    <property type="match status" value="1"/>
</dbReference>